<evidence type="ECO:0008006" key="6">
    <source>
        <dbReference type="Google" id="ProtNLM"/>
    </source>
</evidence>
<evidence type="ECO:0000256" key="1">
    <source>
        <dbReference type="SAM" id="Coils"/>
    </source>
</evidence>
<dbReference type="EMBL" id="FNCN01000062">
    <property type="protein sequence ID" value="SDI51081.1"/>
    <property type="molecule type" value="Genomic_DNA"/>
</dbReference>
<keyword evidence="3" id="KW-0812">Transmembrane</keyword>
<gene>
    <name evidence="4" type="ORF">SAMN05421505_1624</name>
</gene>
<feature type="transmembrane region" description="Helical" evidence="3">
    <location>
        <begin position="135"/>
        <end position="153"/>
    </location>
</feature>
<protein>
    <recommendedName>
        <fullName evidence="6">DUF2637 domain-containing protein</fullName>
    </recommendedName>
</protein>
<feature type="transmembrane region" description="Helical" evidence="3">
    <location>
        <begin position="102"/>
        <end position="123"/>
    </location>
</feature>
<name>A0A1G8L666_9ACTN</name>
<feature type="transmembrane region" description="Helical" evidence="3">
    <location>
        <begin position="62"/>
        <end position="82"/>
    </location>
</feature>
<feature type="transmembrane region" description="Helical" evidence="3">
    <location>
        <begin position="159"/>
        <end position="180"/>
    </location>
</feature>
<keyword evidence="1" id="KW-0175">Coiled coil</keyword>
<feature type="coiled-coil region" evidence="1">
    <location>
        <begin position="272"/>
        <end position="343"/>
    </location>
</feature>
<feature type="compositionally biased region" description="Basic and acidic residues" evidence="2">
    <location>
        <begin position="1"/>
        <end position="25"/>
    </location>
</feature>
<proteinExistence type="predicted"/>
<dbReference type="RefSeq" id="WP_093176140.1">
    <property type="nucleotide sequence ID" value="NZ_FNCN01000062.1"/>
</dbReference>
<evidence type="ECO:0000313" key="5">
    <source>
        <dbReference type="Proteomes" id="UP000198923"/>
    </source>
</evidence>
<keyword evidence="3" id="KW-1133">Transmembrane helix</keyword>
<evidence type="ECO:0000313" key="4">
    <source>
        <dbReference type="EMBL" id="SDI51081.1"/>
    </source>
</evidence>
<dbReference type="Proteomes" id="UP000198923">
    <property type="component" value="Unassembled WGS sequence"/>
</dbReference>
<dbReference type="OrthoDB" id="3527694at2"/>
<reference evidence="4 5" key="1">
    <citation type="submission" date="2016-10" db="EMBL/GenBank/DDBJ databases">
        <authorList>
            <person name="de Groot N.N."/>
        </authorList>
    </citation>
    <scope>NUCLEOTIDE SEQUENCE [LARGE SCALE GENOMIC DNA]</scope>
    <source>
        <strain evidence="4 5">CPCC 201354</strain>
    </source>
</reference>
<evidence type="ECO:0000256" key="2">
    <source>
        <dbReference type="SAM" id="MobiDB-lite"/>
    </source>
</evidence>
<keyword evidence="3" id="KW-0472">Membrane</keyword>
<dbReference type="InterPro" id="IPR021235">
    <property type="entry name" value="DUF2637"/>
</dbReference>
<dbReference type="AlphaFoldDB" id="A0A1G8L666"/>
<keyword evidence="5" id="KW-1185">Reference proteome</keyword>
<dbReference type="Pfam" id="PF10935">
    <property type="entry name" value="DUF2637"/>
    <property type="match status" value="1"/>
</dbReference>
<feature type="region of interest" description="Disordered" evidence="2">
    <location>
        <begin position="1"/>
        <end position="36"/>
    </location>
</feature>
<accession>A0A1G8L666</accession>
<sequence>MFSLKGREGRNDPPRSHGGDDHREPLAPWSADPGIREIRHYKVSPKQQEDEPRSHDRLSGKMLLISGIIIAISLVGAGYVAYDAQRKFALEHLAGTDKEISASIIAALPDVGWIAMALVALVAALRGQSSLRARLGVLIFFGLSLAAQILYAPRTPEGVLVAVIAPIALAWMLESLIIEVRRWAGHRLKVEMDETPILTGLLRALWRGLRGVVALLMWVVRFCLDRRGTWGGVRDWVLETAPIAPGRTLASLRAADAEQRAATATYTAEQVRAETAEQMRAIESAAEAERAELTRRAAEEIKQTRAEERERQLAAERALREALDRAQAEAEQARAEAARLATLAAAKTGKERLITLYEQLGESGDPRYMDLSRASEVARELYQSAGLSSEGTARTYLYDHIKARSASEMSPSGGMIEAEVTS</sequence>
<evidence type="ECO:0000256" key="3">
    <source>
        <dbReference type="SAM" id="Phobius"/>
    </source>
</evidence>
<dbReference type="STRING" id="504805.SAMN05421505_1624"/>
<organism evidence="4 5">
    <name type="scientific">Sinosporangium album</name>
    <dbReference type="NCBI Taxonomy" id="504805"/>
    <lineage>
        <taxon>Bacteria</taxon>
        <taxon>Bacillati</taxon>
        <taxon>Actinomycetota</taxon>
        <taxon>Actinomycetes</taxon>
        <taxon>Streptosporangiales</taxon>
        <taxon>Streptosporangiaceae</taxon>
        <taxon>Sinosporangium</taxon>
    </lineage>
</organism>